<comment type="cofactor">
    <cofactor evidence="7">
        <name>[4Fe-4S] cluster</name>
        <dbReference type="ChEBI" id="CHEBI:49883"/>
    </cofactor>
    <text evidence="7">Binds 4 [4Fe-4S] clusters per subunit.</text>
</comment>
<feature type="binding site" evidence="7">
    <location>
        <position position="23"/>
    </location>
    <ligand>
        <name>[4Fe-4S] cluster</name>
        <dbReference type="ChEBI" id="CHEBI:49883"/>
        <label>2</label>
    </ligand>
</feature>
<feature type="binding site" evidence="7">
    <location>
        <position position="13"/>
    </location>
    <ligand>
        <name>[4Fe-4S] cluster</name>
        <dbReference type="ChEBI" id="CHEBI:49883"/>
        <label>1</label>
    </ligand>
</feature>
<comment type="subcellular location">
    <subcellularLocation>
        <location evidence="1">Cell envelope</location>
    </subcellularLocation>
</comment>
<reference evidence="10 11" key="1">
    <citation type="submission" date="2016-09" db="EMBL/GenBank/DDBJ databases">
        <title>Complete genome of Desulfosporosinus sp. OL.</title>
        <authorList>
            <person name="Mardanov A."/>
            <person name="Beletsky A."/>
            <person name="Panova A."/>
            <person name="Karnachuk O."/>
            <person name="Ravin N."/>
        </authorList>
    </citation>
    <scope>NUCLEOTIDE SEQUENCE [LARGE SCALE GENOMIC DNA]</scope>
    <source>
        <strain evidence="10 11">OL</strain>
    </source>
</reference>
<dbReference type="InterPro" id="IPR017900">
    <property type="entry name" value="4Fe4S_Fe_S_CS"/>
</dbReference>
<dbReference type="InterPro" id="IPR014603">
    <property type="entry name" value="Formate_DH_Fe-S_su"/>
</dbReference>
<feature type="binding site" evidence="7">
    <location>
        <position position="77"/>
    </location>
    <ligand>
        <name>[4Fe-4S] cluster</name>
        <dbReference type="ChEBI" id="CHEBI:49883"/>
        <label>3</label>
    </ligand>
</feature>
<dbReference type="GO" id="GO:0045333">
    <property type="term" value="P:cellular respiration"/>
    <property type="evidence" value="ECO:0007669"/>
    <property type="project" value="InterPro"/>
</dbReference>
<comment type="caution">
    <text evidence="10">The sequence shown here is derived from an EMBL/GenBank/DDBJ whole genome shotgun (WGS) entry which is preliminary data.</text>
</comment>
<dbReference type="GO" id="GO:0030313">
    <property type="term" value="C:cell envelope"/>
    <property type="evidence" value="ECO:0007669"/>
    <property type="project" value="UniProtKB-SubCell"/>
</dbReference>
<feature type="binding site" evidence="7">
    <location>
        <position position="86"/>
    </location>
    <ligand>
        <name>[4Fe-4S] cluster</name>
        <dbReference type="ChEBI" id="CHEBI:49883"/>
        <label>4</label>
    </ligand>
</feature>
<feature type="binding site" evidence="7">
    <location>
        <position position="152"/>
    </location>
    <ligand>
        <name>[4Fe-4S] cluster</name>
        <dbReference type="ChEBI" id="CHEBI:49883"/>
        <label>1</label>
    </ligand>
</feature>
<feature type="binding site" evidence="7">
    <location>
        <position position="109"/>
    </location>
    <ligand>
        <name>[4Fe-4S] cluster</name>
        <dbReference type="ChEBI" id="CHEBI:49883"/>
        <label>4</label>
    </ligand>
</feature>
<keyword evidence="8" id="KW-0472">Membrane</keyword>
<keyword evidence="3 7" id="KW-0479">Metal-binding</keyword>
<feature type="binding site" evidence="7">
    <location>
        <position position="116"/>
    </location>
    <ligand>
        <name>[4Fe-4S] cluster</name>
        <dbReference type="ChEBI" id="CHEBI:49883"/>
        <label>3</label>
    </ligand>
</feature>
<evidence type="ECO:0000256" key="4">
    <source>
        <dbReference type="ARBA" id="ARBA00022737"/>
    </source>
</evidence>
<dbReference type="SUPFAM" id="SSF54862">
    <property type="entry name" value="4Fe-4S ferredoxins"/>
    <property type="match status" value="1"/>
</dbReference>
<evidence type="ECO:0000256" key="2">
    <source>
        <dbReference type="ARBA" id="ARBA00022485"/>
    </source>
</evidence>
<proteinExistence type="predicted"/>
<keyword evidence="11" id="KW-1185">Reference proteome</keyword>
<dbReference type="Pfam" id="PF12797">
    <property type="entry name" value="Fer4_2"/>
    <property type="match status" value="1"/>
</dbReference>
<keyword evidence="8" id="KW-1133">Transmembrane helix</keyword>
<keyword evidence="5 7" id="KW-0408">Iron</keyword>
<evidence type="ECO:0000256" key="6">
    <source>
        <dbReference type="ARBA" id="ARBA00023014"/>
    </source>
</evidence>
<evidence type="ECO:0000259" key="9">
    <source>
        <dbReference type="PROSITE" id="PS51379"/>
    </source>
</evidence>
<gene>
    <name evidence="10" type="ORF">DSOL_3393</name>
</gene>
<evidence type="ECO:0000313" key="11">
    <source>
        <dbReference type="Proteomes" id="UP000186102"/>
    </source>
</evidence>
<feature type="binding site" evidence="7">
    <location>
        <position position="74"/>
    </location>
    <ligand>
        <name>[4Fe-4S] cluster</name>
        <dbReference type="ChEBI" id="CHEBI:49883"/>
        <label>3</label>
    </ligand>
</feature>
<organism evidence="10 11">
    <name type="scientific">Desulfosporosinus metallidurans</name>
    <dbReference type="NCBI Taxonomy" id="1888891"/>
    <lineage>
        <taxon>Bacteria</taxon>
        <taxon>Bacillati</taxon>
        <taxon>Bacillota</taxon>
        <taxon>Clostridia</taxon>
        <taxon>Eubacteriales</taxon>
        <taxon>Desulfitobacteriaceae</taxon>
        <taxon>Desulfosporosinus</taxon>
    </lineage>
</organism>
<dbReference type="RefSeq" id="WP_075365884.1">
    <property type="nucleotide sequence ID" value="NZ_MLBF01000030.1"/>
</dbReference>
<dbReference type="PANTHER" id="PTHR43545:SF6">
    <property type="entry name" value="FORMATE DEHYDROGENASE, NITRATE-INDUCIBLE, IRON-SULFUR SUBUNIT"/>
    <property type="match status" value="1"/>
</dbReference>
<dbReference type="GO" id="GO:0051539">
    <property type="term" value="F:4 iron, 4 sulfur cluster binding"/>
    <property type="evidence" value="ECO:0007669"/>
    <property type="project" value="UniProtKB-KW"/>
</dbReference>
<dbReference type="GO" id="GO:0046872">
    <property type="term" value="F:metal ion binding"/>
    <property type="evidence" value="ECO:0007669"/>
    <property type="project" value="UniProtKB-KW"/>
</dbReference>
<dbReference type="PROSITE" id="PS00198">
    <property type="entry name" value="4FE4S_FER_1"/>
    <property type="match status" value="1"/>
</dbReference>
<dbReference type="InterPro" id="IPR051555">
    <property type="entry name" value="FDH_Electron_Transfer_Unit"/>
</dbReference>
<feature type="binding site" evidence="7">
    <location>
        <position position="148"/>
    </location>
    <ligand>
        <name>[4Fe-4S] cluster</name>
        <dbReference type="ChEBI" id="CHEBI:49883"/>
        <label>2</label>
    </ligand>
</feature>
<feature type="binding site" evidence="7">
    <location>
        <position position="133"/>
    </location>
    <ligand>
        <name>[4Fe-4S] cluster</name>
        <dbReference type="ChEBI" id="CHEBI:49883"/>
        <label>2</label>
    </ligand>
</feature>
<evidence type="ECO:0000313" key="10">
    <source>
        <dbReference type="EMBL" id="OLN29688.1"/>
    </source>
</evidence>
<feature type="binding site" evidence="7">
    <location>
        <position position="136"/>
    </location>
    <ligand>
        <name>[4Fe-4S] cluster</name>
        <dbReference type="ChEBI" id="CHEBI:49883"/>
        <label>2</label>
    </ligand>
</feature>
<name>A0A1Q8QR15_9FIRM</name>
<dbReference type="Gene3D" id="3.30.70.20">
    <property type="match status" value="2"/>
</dbReference>
<protein>
    <submittedName>
        <fullName evidence="10">Formate dehydrogenase O beta subunit</fullName>
    </submittedName>
</protein>
<keyword evidence="8" id="KW-0812">Transmembrane</keyword>
<evidence type="ECO:0000256" key="5">
    <source>
        <dbReference type="ARBA" id="ARBA00023004"/>
    </source>
</evidence>
<dbReference type="OrthoDB" id="9810688at2"/>
<feature type="transmembrane region" description="Helical" evidence="8">
    <location>
        <begin position="229"/>
        <end position="250"/>
    </location>
</feature>
<feature type="binding site" evidence="7">
    <location>
        <position position="19"/>
    </location>
    <ligand>
        <name>[4Fe-4S] cluster</name>
        <dbReference type="ChEBI" id="CHEBI:49883"/>
        <label>1</label>
    </ligand>
</feature>
<dbReference type="PANTHER" id="PTHR43545">
    <property type="entry name" value="FORMATE DEHYDROGENASE, NITRATE-INDUCIBLE, IRON-SULFUR SUBUNIT"/>
    <property type="match status" value="1"/>
</dbReference>
<dbReference type="PIRSF" id="PIRSF036298">
    <property type="entry name" value="FDH_4Fe4S"/>
    <property type="match status" value="1"/>
</dbReference>
<evidence type="ECO:0000256" key="3">
    <source>
        <dbReference type="ARBA" id="ARBA00022723"/>
    </source>
</evidence>
<keyword evidence="2 7" id="KW-0004">4Fe-4S</keyword>
<evidence type="ECO:0000256" key="1">
    <source>
        <dbReference type="ARBA" id="ARBA00004196"/>
    </source>
</evidence>
<feature type="binding site" evidence="7">
    <location>
        <position position="112"/>
    </location>
    <ligand>
        <name>[4Fe-4S] cluster</name>
        <dbReference type="ChEBI" id="CHEBI:49883"/>
        <label>4</label>
    </ligand>
</feature>
<feature type="binding site" evidence="7">
    <location>
        <position position="16"/>
    </location>
    <ligand>
        <name>[4Fe-4S] cluster</name>
        <dbReference type="ChEBI" id="CHEBI:49883"/>
        <label>1</label>
    </ligand>
</feature>
<dbReference type="AlphaFoldDB" id="A0A1Q8QR15"/>
<keyword evidence="4" id="KW-0677">Repeat</keyword>
<dbReference type="GO" id="GO:0015944">
    <property type="term" value="P:formate oxidation"/>
    <property type="evidence" value="ECO:0007669"/>
    <property type="project" value="InterPro"/>
</dbReference>
<dbReference type="STRING" id="1888891.DSOL_3393"/>
<feature type="domain" description="4Fe-4S ferredoxin-type" evidence="9">
    <location>
        <begin position="97"/>
        <end position="126"/>
    </location>
</feature>
<dbReference type="InterPro" id="IPR017896">
    <property type="entry name" value="4Fe4S_Fe-S-bd"/>
</dbReference>
<evidence type="ECO:0000256" key="7">
    <source>
        <dbReference type="PIRSR" id="PIRSR036298-50"/>
    </source>
</evidence>
<dbReference type="Pfam" id="PF13247">
    <property type="entry name" value="Fer4_11"/>
    <property type="match status" value="1"/>
</dbReference>
<dbReference type="Proteomes" id="UP000186102">
    <property type="component" value="Unassembled WGS sequence"/>
</dbReference>
<feature type="binding site" evidence="7">
    <location>
        <position position="82"/>
    </location>
    <ligand>
        <name>[4Fe-4S] cluster</name>
        <dbReference type="ChEBI" id="CHEBI:49883"/>
        <label>3</label>
    </ligand>
</feature>
<sequence length="273" mass="30015">MTRKMVFVDTSKCTGCKACSVACKEWNELPAEKTQLVTSYQTQKDFTTKTWTYMTFIEKYENQKMNFLMRKAQCFHCAEPACLKACSSQAISKTDSGYVVIDHDKCIGCGYCVENCPFGVPKLDPVKKKSYKCTGCIDRVENNLKPACVQTCQPGALEFGERDALLAQAKKRLSEVQKTHPKAQLYGEKEMGGTTYFYLLLDSPDVYGLPVSPTIPLSLTLWKDVIRPVGGIAVGGAAAAVVVGVFANLLRGNYRSSEDDSTNQANSKKGGKS</sequence>
<keyword evidence="6 7" id="KW-0411">Iron-sulfur</keyword>
<dbReference type="EMBL" id="MLBF01000030">
    <property type="protein sequence ID" value="OLN29688.1"/>
    <property type="molecule type" value="Genomic_DNA"/>
</dbReference>
<dbReference type="PROSITE" id="PS51379">
    <property type="entry name" value="4FE4S_FER_2"/>
    <property type="match status" value="2"/>
</dbReference>
<feature type="domain" description="4Fe-4S ferredoxin-type" evidence="9">
    <location>
        <begin position="4"/>
        <end position="34"/>
    </location>
</feature>
<evidence type="ECO:0000256" key="8">
    <source>
        <dbReference type="SAM" id="Phobius"/>
    </source>
</evidence>
<feature type="binding site" evidence="7">
    <location>
        <position position="106"/>
    </location>
    <ligand>
        <name>[4Fe-4S] cluster</name>
        <dbReference type="ChEBI" id="CHEBI:49883"/>
        <label>4</label>
    </ligand>
</feature>
<accession>A0A1Q8QR15</accession>